<dbReference type="InterPro" id="IPR029058">
    <property type="entry name" value="AB_hydrolase_fold"/>
</dbReference>
<keyword evidence="4" id="KW-1185">Reference proteome</keyword>
<evidence type="ECO:0000313" key="3">
    <source>
        <dbReference type="EMBL" id="GIJ19399.1"/>
    </source>
</evidence>
<accession>A0ABQ4INA7</accession>
<dbReference type="InterPro" id="IPR000073">
    <property type="entry name" value="AB_hydrolase_1"/>
</dbReference>
<dbReference type="EMBL" id="BOPB01000001">
    <property type="protein sequence ID" value="GIJ19399.1"/>
    <property type="molecule type" value="Genomic_DNA"/>
</dbReference>
<evidence type="ECO:0000256" key="1">
    <source>
        <dbReference type="SAM" id="MobiDB-lite"/>
    </source>
</evidence>
<dbReference type="InterPro" id="IPR050266">
    <property type="entry name" value="AB_hydrolase_sf"/>
</dbReference>
<dbReference type="Gene3D" id="3.40.50.1820">
    <property type="entry name" value="alpha/beta hydrolase"/>
    <property type="match status" value="1"/>
</dbReference>
<feature type="compositionally biased region" description="Basic and acidic residues" evidence="1">
    <location>
        <begin position="290"/>
        <end position="300"/>
    </location>
</feature>
<sequence length="325" mass="35128">MRRFFAVEGRQLSYLDFGGSGAPLLALHGHYNEASAFAPLAEALAPHWRVIALDQRGHGASDRAESYERDDYVSDVAAFHQRLEVGPAAVLGHSLGGVNAYQYAGRHPDRVTALIVEDAGAVVDVDWSFTTSLPRHAPTRDALAAALGAAAPYLECSFRQSNDGWGFSFDIDDTVASQKALSGDHWKDWVSVSCPTLLIRGTRSDELAAADPDRHTDSCRHLAGPIHIDGHFAPWPACYWSGPRAGAPGRIRTCDTRFRKATEASHPLRPPPARPGFLSGCDPSILHGAADARGRPEAARRAGRKRATPALQRSRLLSVDVGDCR</sequence>
<dbReference type="Proteomes" id="UP000643165">
    <property type="component" value="Unassembled WGS sequence"/>
</dbReference>
<dbReference type="PANTHER" id="PTHR43798:SF33">
    <property type="entry name" value="HYDROLASE, PUTATIVE (AFU_ORTHOLOGUE AFUA_2G14860)-RELATED"/>
    <property type="match status" value="1"/>
</dbReference>
<dbReference type="Pfam" id="PF00561">
    <property type="entry name" value="Abhydrolase_1"/>
    <property type="match status" value="1"/>
</dbReference>
<gene>
    <name evidence="3" type="ORF">Vlu01_00230</name>
</gene>
<dbReference type="SUPFAM" id="SSF53474">
    <property type="entry name" value="alpha/beta-Hydrolases"/>
    <property type="match status" value="1"/>
</dbReference>
<organism evidence="3 4">
    <name type="scientific">Micromonospora lutea</name>
    <dbReference type="NCBI Taxonomy" id="419825"/>
    <lineage>
        <taxon>Bacteria</taxon>
        <taxon>Bacillati</taxon>
        <taxon>Actinomycetota</taxon>
        <taxon>Actinomycetes</taxon>
        <taxon>Micromonosporales</taxon>
        <taxon>Micromonosporaceae</taxon>
        <taxon>Micromonospora</taxon>
    </lineage>
</organism>
<dbReference type="RefSeq" id="WP_203990592.1">
    <property type="nucleotide sequence ID" value="NZ_BOPB01000001.1"/>
</dbReference>
<evidence type="ECO:0000313" key="4">
    <source>
        <dbReference type="Proteomes" id="UP000643165"/>
    </source>
</evidence>
<proteinExistence type="predicted"/>
<reference evidence="3 4" key="1">
    <citation type="submission" date="2021-01" db="EMBL/GenBank/DDBJ databases">
        <title>Whole genome shotgun sequence of Verrucosispora lutea NBRC 106530.</title>
        <authorList>
            <person name="Komaki H."/>
            <person name="Tamura T."/>
        </authorList>
    </citation>
    <scope>NUCLEOTIDE SEQUENCE [LARGE SCALE GENOMIC DNA]</scope>
    <source>
        <strain evidence="3 4">NBRC 106530</strain>
    </source>
</reference>
<comment type="caution">
    <text evidence="3">The sequence shown here is derived from an EMBL/GenBank/DDBJ whole genome shotgun (WGS) entry which is preliminary data.</text>
</comment>
<feature type="region of interest" description="Disordered" evidence="1">
    <location>
        <begin position="288"/>
        <end position="309"/>
    </location>
</feature>
<evidence type="ECO:0000259" key="2">
    <source>
        <dbReference type="Pfam" id="PF00561"/>
    </source>
</evidence>
<feature type="domain" description="AB hydrolase-1" evidence="2">
    <location>
        <begin position="23"/>
        <end position="125"/>
    </location>
</feature>
<dbReference type="PANTHER" id="PTHR43798">
    <property type="entry name" value="MONOACYLGLYCEROL LIPASE"/>
    <property type="match status" value="1"/>
</dbReference>
<protein>
    <recommendedName>
        <fullName evidence="2">AB hydrolase-1 domain-containing protein</fullName>
    </recommendedName>
</protein>
<dbReference type="PRINTS" id="PR00111">
    <property type="entry name" value="ABHYDROLASE"/>
</dbReference>
<name>A0ABQ4INA7_9ACTN</name>